<dbReference type="AlphaFoldDB" id="A0A0L8G5H7"/>
<dbReference type="EMBL" id="KQ423957">
    <property type="protein sequence ID" value="KOF71840.1"/>
    <property type="molecule type" value="Genomic_DNA"/>
</dbReference>
<evidence type="ECO:0000313" key="1">
    <source>
        <dbReference type="EMBL" id="KOF71840.1"/>
    </source>
</evidence>
<gene>
    <name evidence="1" type="ORF">OCBIM_22000406mg</name>
</gene>
<protein>
    <submittedName>
        <fullName evidence="1">Uncharacterized protein</fullName>
    </submittedName>
</protein>
<proteinExistence type="predicted"/>
<reference evidence="1" key="1">
    <citation type="submission" date="2015-07" db="EMBL/GenBank/DDBJ databases">
        <title>MeaNS - Measles Nucleotide Surveillance Program.</title>
        <authorList>
            <person name="Tran T."/>
            <person name="Druce J."/>
        </authorList>
    </citation>
    <scope>NUCLEOTIDE SEQUENCE</scope>
    <source>
        <strain evidence="1">UCB-OBI-ISO-001</strain>
        <tissue evidence="1">Gonad</tissue>
    </source>
</reference>
<organism evidence="1">
    <name type="scientific">Octopus bimaculoides</name>
    <name type="common">California two-spotted octopus</name>
    <dbReference type="NCBI Taxonomy" id="37653"/>
    <lineage>
        <taxon>Eukaryota</taxon>
        <taxon>Metazoa</taxon>
        <taxon>Spiralia</taxon>
        <taxon>Lophotrochozoa</taxon>
        <taxon>Mollusca</taxon>
        <taxon>Cephalopoda</taxon>
        <taxon>Coleoidea</taxon>
        <taxon>Octopodiformes</taxon>
        <taxon>Octopoda</taxon>
        <taxon>Incirrata</taxon>
        <taxon>Octopodidae</taxon>
        <taxon>Octopus</taxon>
    </lineage>
</organism>
<accession>A0A0L8G5H7</accession>
<name>A0A0L8G5H7_OCTBM</name>
<sequence length="59" mass="7007">MIKNKRNGFVFVFILQFKTPPPLHLRQVTKKSRLLSINKIIRRRNNGVLYHMNASVQMN</sequence>